<dbReference type="SUPFAM" id="SSF55874">
    <property type="entry name" value="ATPase domain of HSP90 chaperone/DNA topoisomerase II/histidine kinase"/>
    <property type="match status" value="1"/>
</dbReference>
<keyword evidence="5" id="KW-0808">Transferase</keyword>
<dbReference type="InterPro" id="IPR035965">
    <property type="entry name" value="PAS-like_dom_sf"/>
</dbReference>
<feature type="region of interest" description="Disordered" evidence="8">
    <location>
        <begin position="1"/>
        <end position="23"/>
    </location>
</feature>
<dbReference type="SMART" id="SM00091">
    <property type="entry name" value="PAS"/>
    <property type="match status" value="7"/>
</dbReference>
<evidence type="ECO:0000256" key="2">
    <source>
        <dbReference type="ARBA" id="ARBA00004429"/>
    </source>
</evidence>
<evidence type="ECO:0000313" key="12">
    <source>
        <dbReference type="EMBL" id="RFP77835.1"/>
    </source>
</evidence>
<dbReference type="InterPro" id="IPR052162">
    <property type="entry name" value="Sensor_kinase/Photoreceptor"/>
</dbReference>
<dbReference type="NCBIfam" id="TIGR00229">
    <property type="entry name" value="sensory_box"/>
    <property type="match status" value="6"/>
</dbReference>
<dbReference type="InterPro" id="IPR001610">
    <property type="entry name" value="PAC"/>
</dbReference>
<dbReference type="CDD" id="cd00082">
    <property type="entry name" value="HisKA"/>
    <property type="match status" value="1"/>
</dbReference>
<dbReference type="InterPro" id="IPR000014">
    <property type="entry name" value="PAS"/>
</dbReference>
<dbReference type="EMBL" id="QVLS01000008">
    <property type="protein sequence ID" value="RFP77835.1"/>
    <property type="molecule type" value="Genomic_DNA"/>
</dbReference>
<gene>
    <name evidence="12" type="ORF">DY262_13850</name>
</gene>
<keyword evidence="13" id="KW-1185">Reference proteome</keyword>
<dbReference type="EC" id="2.7.13.3" evidence="3"/>
<dbReference type="GO" id="GO:0000155">
    <property type="term" value="F:phosphorelay sensor kinase activity"/>
    <property type="evidence" value="ECO:0007669"/>
    <property type="project" value="InterPro"/>
</dbReference>
<evidence type="ECO:0000256" key="3">
    <source>
        <dbReference type="ARBA" id="ARBA00012438"/>
    </source>
</evidence>
<sequence>MSARLSPTDAPLARRDGEAGVSERERAMQLELRTLRAENEYLRQRYAQQLSGLNPAADASQPGLRADLPLSLASALDADRDGRPAQAKLEFEALFAALASVFPIGVFRTDEGGLLTHIDSQLQQIFGLQREDFPNFGWLARVHPEDLERVQAAWVRGISRGESLNVEFRIVKPGNETVYVLTRNAPLRDASGRVVSQLGFVQDITPMRVLEAEARIKDELNRQIIASSPDCTKVLDLEGRVVQMTEQGCRLVEVDDFEEVRLSDWTTWWPEEGGTLARDAVAAARQGKGSRFVAFGNTFKGTPKWWDTALTPICDAQGQPVMLLAVSRDITELHQQQDEIRRFNAELEKRVKERTEELAEAKERVSMALAEAQALYNQAPCGYHSFDANGTLVLINRTELDWLGYERHEVIGKLNVRDMVPPGDGNQELVLERLNRLVAGEKLDPIETVVRRRDGSTFSALVSSTAVHDSKGRFLRSNNTLIDITALKAAQQALAAQSRFMQTISDNAPVQIAFFDRDLICRFANASYTRWREDRSHDSVVGLHLSEIADRKVYESVRDRLSAALAGEPQRFEGERRFPGGEPYYASIEYIPFQMDGQVQGLIIQMIDITERKASEDRVSQANQRLARALEQANALYNRAPCGYHSLDIDGIFVSINDTELEWLGYTRDEVVGKLNFRDVIPPHQVPLLDSHMHRMLQDDALDGVEYEMLRRDGTRFYALVSSTTVRDPQGRFLRSNTTVVDITRRRAAEDALRRQQHFLQSITDRVPGLIAYLDADLHFRFANAEHLRVYGMDPQRIVGQHLSRCVAPDIWADIEPRMRGALAGTSQHFEAWRRMPDGTPIFMSANYLPDPGPDGKVRGVFVQIIDITERKRVEERVNHLNEELEQRIQERSAELLESEQRFRLMVDNLRDYCIFFLDANGFITDWTDSAQRMDGYSPVQMLGRHYGVLFDPVDEAAGRADAERMLRLAASRGQHDVQSWQLRKDGSRYWSHSVLIALRDQRGDLKGFAKINRDMTDAKQLDDLMRNINDELEKRVVERTEQLLAANRDLESFSYSVSHDLRSPLRHISSFVSLLEEHLGLQRDETTTRYLATIGNSARHMSQLIDGLLAFSRLGRAAVNIAPVDFNHLVSAVVSQLAHDTDGRVVDWQIASDLPIVHGDALLLREVWANLLGNAFKYTRPRERAVIGVSWHLDPVRGYTFSVRDNGVGFDTKYAQKLFGVFQRLHRASEFEGTGIGLALTRRIVERHGGSIWAESRLGEGSVFHFALPIDGPRAPDPTDSMPAPLEP</sequence>
<protein>
    <recommendedName>
        <fullName evidence="3">histidine kinase</fullName>
        <ecNumber evidence="3">2.7.13.3</ecNumber>
    </recommendedName>
</protein>
<evidence type="ECO:0000259" key="9">
    <source>
        <dbReference type="PROSITE" id="PS50109"/>
    </source>
</evidence>
<feature type="domain" description="PAC" evidence="11">
    <location>
        <begin position="976"/>
        <end position="1028"/>
    </location>
</feature>
<evidence type="ECO:0000313" key="13">
    <source>
        <dbReference type="Proteomes" id="UP000261931"/>
    </source>
</evidence>
<dbReference type="FunFam" id="3.30.565.10:FF:000006">
    <property type="entry name" value="Sensor histidine kinase WalK"/>
    <property type="match status" value="1"/>
</dbReference>
<dbReference type="Pfam" id="PF13426">
    <property type="entry name" value="PAS_9"/>
    <property type="match status" value="1"/>
</dbReference>
<feature type="domain" description="PAC" evidence="11">
    <location>
        <begin position="286"/>
        <end position="342"/>
    </location>
</feature>
<dbReference type="SUPFAM" id="SSF55785">
    <property type="entry name" value="PYP-like sensor domain (PAS domain)"/>
    <property type="match status" value="7"/>
</dbReference>
<evidence type="ECO:0000259" key="10">
    <source>
        <dbReference type="PROSITE" id="PS50112"/>
    </source>
</evidence>
<comment type="caution">
    <text evidence="12">The sequence shown here is derived from an EMBL/GenBank/DDBJ whole genome shotgun (WGS) entry which is preliminary data.</text>
</comment>
<evidence type="ECO:0000256" key="4">
    <source>
        <dbReference type="ARBA" id="ARBA00022553"/>
    </source>
</evidence>
<evidence type="ECO:0000256" key="6">
    <source>
        <dbReference type="ARBA" id="ARBA00022777"/>
    </source>
</evidence>
<feature type="domain" description="PAC" evidence="11">
    <location>
        <begin position="828"/>
        <end position="880"/>
    </location>
</feature>
<evidence type="ECO:0000256" key="1">
    <source>
        <dbReference type="ARBA" id="ARBA00000085"/>
    </source>
</evidence>
<feature type="coiled-coil region" evidence="7">
    <location>
        <begin position="333"/>
        <end position="378"/>
    </location>
</feature>
<dbReference type="CDD" id="cd00130">
    <property type="entry name" value="PAS"/>
    <property type="match status" value="5"/>
</dbReference>
<feature type="domain" description="PAC" evidence="11">
    <location>
        <begin position="703"/>
        <end position="755"/>
    </location>
</feature>
<feature type="domain" description="PAC" evidence="11">
    <location>
        <begin position="164"/>
        <end position="216"/>
    </location>
</feature>
<evidence type="ECO:0000256" key="7">
    <source>
        <dbReference type="SAM" id="Coils"/>
    </source>
</evidence>
<dbReference type="Gene3D" id="1.10.287.130">
    <property type="match status" value="1"/>
</dbReference>
<dbReference type="InterPro" id="IPR013655">
    <property type="entry name" value="PAS_fold_3"/>
</dbReference>
<dbReference type="Gene3D" id="3.30.450.20">
    <property type="entry name" value="PAS domain"/>
    <property type="match status" value="7"/>
</dbReference>
<dbReference type="Pfam" id="PF00512">
    <property type="entry name" value="HisKA"/>
    <property type="match status" value="1"/>
</dbReference>
<evidence type="ECO:0000256" key="8">
    <source>
        <dbReference type="SAM" id="MobiDB-lite"/>
    </source>
</evidence>
<comment type="catalytic activity">
    <reaction evidence="1">
        <text>ATP + protein L-histidine = ADP + protein N-phospho-L-histidine.</text>
        <dbReference type="EC" id="2.7.13.3"/>
    </reaction>
</comment>
<dbReference type="PROSITE" id="PS50113">
    <property type="entry name" value="PAC"/>
    <property type="match status" value="6"/>
</dbReference>
<dbReference type="InterPro" id="IPR003594">
    <property type="entry name" value="HATPase_dom"/>
</dbReference>
<dbReference type="InterPro" id="IPR036890">
    <property type="entry name" value="HATPase_C_sf"/>
</dbReference>
<dbReference type="RefSeq" id="WP_116959644.1">
    <property type="nucleotide sequence ID" value="NZ_QVLS01000008.1"/>
</dbReference>
<accession>A0A372EHD6</accession>
<keyword evidence="6" id="KW-0418">Kinase</keyword>
<dbReference type="InterPro" id="IPR036097">
    <property type="entry name" value="HisK_dim/P_sf"/>
</dbReference>
<dbReference type="Pfam" id="PF02518">
    <property type="entry name" value="HATPase_c"/>
    <property type="match status" value="1"/>
</dbReference>
<dbReference type="Gene3D" id="3.30.565.10">
    <property type="entry name" value="Histidine kinase-like ATPase, C-terminal domain"/>
    <property type="match status" value="1"/>
</dbReference>
<feature type="compositionally biased region" description="Basic and acidic residues" evidence="8">
    <location>
        <begin position="12"/>
        <end position="23"/>
    </location>
</feature>
<feature type="domain" description="PAS" evidence="10">
    <location>
        <begin position="899"/>
        <end position="970"/>
    </location>
</feature>
<dbReference type="PANTHER" id="PTHR43304:SF1">
    <property type="entry name" value="PAC DOMAIN-CONTAINING PROTEIN"/>
    <property type="match status" value="1"/>
</dbReference>
<dbReference type="InterPro" id="IPR000700">
    <property type="entry name" value="PAS-assoc_C"/>
</dbReference>
<feature type="domain" description="PAS" evidence="10">
    <location>
        <begin position="91"/>
        <end position="161"/>
    </location>
</feature>
<keyword evidence="7" id="KW-0175">Coiled coil</keyword>
<keyword evidence="4" id="KW-0597">Phosphoprotein</keyword>
<evidence type="ECO:0000259" key="11">
    <source>
        <dbReference type="PROSITE" id="PS50113"/>
    </source>
</evidence>
<comment type="subcellular location">
    <subcellularLocation>
        <location evidence="2">Cell inner membrane</location>
        <topology evidence="2">Multi-pass membrane protein</topology>
    </subcellularLocation>
</comment>
<feature type="domain" description="PAS" evidence="10">
    <location>
        <begin position="368"/>
        <end position="441"/>
    </location>
</feature>
<dbReference type="SMART" id="SM00086">
    <property type="entry name" value="PAC"/>
    <property type="match status" value="7"/>
</dbReference>
<name>A0A372EHD6_9BURK</name>
<feature type="coiled-coil region" evidence="7">
    <location>
        <begin position="612"/>
        <end position="639"/>
    </location>
</feature>
<proteinExistence type="predicted"/>
<dbReference type="InterPro" id="IPR003661">
    <property type="entry name" value="HisK_dim/P_dom"/>
</dbReference>
<organism evidence="12 13">
    <name type="scientific">Hydrogenophaga borbori</name>
    <dbReference type="NCBI Taxonomy" id="2294117"/>
    <lineage>
        <taxon>Bacteria</taxon>
        <taxon>Pseudomonadati</taxon>
        <taxon>Pseudomonadota</taxon>
        <taxon>Betaproteobacteria</taxon>
        <taxon>Burkholderiales</taxon>
        <taxon>Comamonadaceae</taxon>
        <taxon>Hydrogenophaga</taxon>
    </lineage>
</organism>
<dbReference type="PROSITE" id="PS50109">
    <property type="entry name" value="HIS_KIN"/>
    <property type="match status" value="1"/>
</dbReference>
<dbReference type="SMART" id="SM00387">
    <property type="entry name" value="HATPase_c"/>
    <property type="match status" value="1"/>
</dbReference>
<dbReference type="Proteomes" id="UP000261931">
    <property type="component" value="Unassembled WGS sequence"/>
</dbReference>
<reference evidence="12 13" key="1">
    <citation type="submission" date="2018-08" db="EMBL/GenBank/DDBJ databases">
        <title>Hydrogenophaga sp. LA-38 isolated from sludge.</title>
        <authorList>
            <person name="Im W.-T."/>
        </authorList>
    </citation>
    <scope>NUCLEOTIDE SEQUENCE [LARGE SCALE GENOMIC DNA]</scope>
    <source>
        <strain evidence="12 13">LA-38</strain>
    </source>
</reference>
<feature type="coiled-coil region" evidence="7">
    <location>
        <begin position="871"/>
        <end position="902"/>
    </location>
</feature>
<dbReference type="PROSITE" id="PS50112">
    <property type="entry name" value="PAS"/>
    <property type="match status" value="4"/>
</dbReference>
<dbReference type="SUPFAM" id="SSF47384">
    <property type="entry name" value="Homodimeric domain of signal transducing histidine kinase"/>
    <property type="match status" value="1"/>
</dbReference>
<dbReference type="InterPro" id="IPR013656">
    <property type="entry name" value="PAS_4"/>
</dbReference>
<feature type="domain" description="Histidine kinase" evidence="9">
    <location>
        <begin position="1057"/>
        <end position="1273"/>
    </location>
</feature>
<dbReference type="PANTHER" id="PTHR43304">
    <property type="entry name" value="PHYTOCHROME-LIKE PROTEIN CPH1"/>
    <property type="match status" value="1"/>
</dbReference>
<dbReference type="InterPro" id="IPR004358">
    <property type="entry name" value="Sig_transdc_His_kin-like_C"/>
</dbReference>
<dbReference type="GO" id="GO:0005886">
    <property type="term" value="C:plasma membrane"/>
    <property type="evidence" value="ECO:0007669"/>
    <property type="project" value="UniProtKB-SubCell"/>
</dbReference>
<feature type="domain" description="PAS" evidence="10">
    <location>
        <begin position="622"/>
        <end position="700"/>
    </location>
</feature>
<dbReference type="InterPro" id="IPR005467">
    <property type="entry name" value="His_kinase_dom"/>
</dbReference>
<dbReference type="SMART" id="SM00388">
    <property type="entry name" value="HisKA"/>
    <property type="match status" value="1"/>
</dbReference>
<dbReference type="PRINTS" id="PR00344">
    <property type="entry name" value="BCTRLSENSOR"/>
</dbReference>
<feature type="domain" description="PAC" evidence="11">
    <location>
        <begin position="444"/>
        <end position="496"/>
    </location>
</feature>
<evidence type="ECO:0000256" key="5">
    <source>
        <dbReference type="ARBA" id="ARBA00022679"/>
    </source>
</evidence>
<dbReference type="Pfam" id="PF08448">
    <property type="entry name" value="PAS_4"/>
    <property type="match status" value="5"/>
</dbReference>
<dbReference type="Pfam" id="PF08447">
    <property type="entry name" value="PAS_3"/>
    <property type="match status" value="1"/>
</dbReference>